<organism evidence="2 3">
    <name type="scientific">Legionella steelei</name>
    <dbReference type="NCBI Taxonomy" id="947033"/>
    <lineage>
        <taxon>Bacteria</taxon>
        <taxon>Pseudomonadati</taxon>
        <taxon>Pseudomonadota</taxon>
        <taxon>Gammaproteobacteria</taxon>
        <taxon>Legionellales</taxon>
        <taxon>Legionellaceae</taxon>
        <taxon>Legionella</taxon>
    </lineage>
</organism>
<comment type="caution">
    <text evidence="2">The sequence shown here is derived from an EMBL/GenBank/DDBJ whole genome shotgun (WGS) entry which is preliminary data.</text>
</comment>
<evidence type="ECO:0000256" key="1">
    <source>
        <dbReference type="SAM" id="Coils"/>
    </source>
</evidence>
<dbReference type="InterPro" id="IPR025048">
    <property type="entry name" value="DUF3987"/>
</dbReference>
<dbReference type="Gene3D" id="3.40.1360.10">
    <property type="match status" value="1"/>
</dbReference>
<evidence type="ECO:0000313" key="3">
    <source>
        <dbReference type="Proteomes" id="UP000054926"/>
    </source>
</evidence>
<reference evidence="2 3" key="1">
    <citation type="submission" date="2015-11" db="EMBL/GenBank/DDBJ databases">
        <title>Genomic analysis of 38 Legionella species identifies large and diverse effector repertoires.</title>
        <authorList>
            <person name="Burstein D."/>
            <person name="Amaro F."/>
            <person name="Zusman T."/>
            <person name="Lifshitz Z."/>
            <person name="Cohen O."/>
            <person name="Gilbert J.A."/>
            <person name="Pupko T."/>
            <person name="Shuman H.A."/>
            <person name="Segal G."/>
        </authorList>
    </citation>
    <scope>NUCLEOTIDE SEQUENCE [LARGE SCALE GENOMIC DNA]</scope>
    <source>
        <strain evidence="2 3">IMVS3376</strain>
    </source>
</reference>
<dbReference type="CDD" id="cd01029">
    <property type="entry name" value="TOPRIM_primases"/>
    <property type="match status" value="1"/>
</dbReference>
<dbReference type="EMBL" id="LNYY01000019">
    <property type="protein sequence ID" value="KTD69297.1"/>
    <property type="molecule type" value="Genomic_DNA"/>
</dbReference>
<dbReference type="PATRIC" id="fig|947033.5.peg.2606"/>
<dbReference type="Pfam" id="PF13148">
    <property type="entry name" value="DUF3987"/>
    <property type="match status" value="1"/>
</dbReference>
<dbReference type="STRING" id="947033.Lste_2455"/>
<protein>
    <submittedName>
        <fullName evidence="2">5' DNA primase TraC</fullName>
    </submittedName>
</protein>
<accession>A0A0W0ZJN8</accession>
<feature type="coiled-coil region" evidence="1">
    <location>
        <begin position="325"/>
        <end position="352"/>
    </location>
</feature>
<proteinExistence type="predicted"/>
<dbReference type="InterPro" id="IPR034154">
    <property type="entry name" value="TOPRIM_DnaG/twinkle"/>
</dbReference>
<dbReference type="RefSeq" id="WP_058511247.1">
    <property type="nucleotide sequence ID" value="NZ_LNYY01000019.1"/>
</dbReference>
<dbReference type="OrthoDB" id="784829at2"/>
<keyword evidence="3" id="KW-1185">Reference proteome</keyword>
<name>A0A0W0ZJN8_9GAMM</name>
<evidence type="ECO:0000313" key="2">
    <source>
        <dbReference type="EMBL" id="KTD69297.1"/>
    </source>
</evidence>
<dbReference type="Proteomes" id="UP000054926">
    <property type="component" value="Unassembled WGS sequence"/>
</dbReference>
<dbReference type="AlphaFoldDB" id="A0A0W0ZJN8"/>
<sequence>MDSNKLRMEAKKLVGRYAKNELKEGFKPLALHIYDDAKGTFIYMRIRLKHSDGRKWIRPFHFCSDKNTWSLGEPQFNHQKPLYHLSHIAKNPQGEVWIVEGEQKVDCLERLGCIATTSGGRSSAATVDWQPLRGRDIIIWRDFDESGLCYAQEVRCILESLNCRIRYVDVAKLGLSEKGDVVDWLEMNPDANQESLYNLPFLDNLSDDVEQQCDWSDPLPLKTTIGQLPYPIEALPPIIRDAIIEVQSYTKAPIALVAASALSAISLACQTYVDVKRDEKLCGPTGLFMVTIADSGERKSTCDNFFTKVIYEYEQKKAEEAKPLLKEYNAKKEAWEAKFDGIKNEIRKLTSKGQDTHHLEFKLVSLELSKPEPPKIPRLIYSDVTPEALKSNLAMVWPSAGIISSEGGIVFGAHGMNKDTVMRNLATYNQGWDGKGIPTDRRTSESFRSQEVRLTMAVQVQEVTIKEFTSRLGSLARGIGYFARVLFSWPESTQGQRLFTEAPKKWPHLALFNQRMTQILNSSPPVMNGALTPKLMPLSPLAKLAWVKFHDVIESELHQGGELYEFRDVASKLADNAARLAALFSFFEFGDDEDIGGESFDGASLIALWHLNESKRFFGELALAPELVSANRLENWLIGYCQKNKTHTVPTSIVLQSGPACVRKASDMRLVLCELQELNRARLNSDKKPNCIELNPALLKNGG</sequence>
<keyword evidence="1" id="KW-0175">Coiled coil</keyword>
<gene>
    <name evidence="2" type="ORF">Lste_2455</name>
</gene>